<dbReference type="AlphaFoldDB" id="A0A382Q4D5"/>
<feature type="non-terminal residue" evidence="2">
    <location>
        <position position="1"/>
    </location>
</feature>
<gene>
    <name evidence="2" type="ORF">METZ01_LOCUS333120</name>
</gene>
<organism evidence="2">
    <name type="scientific">marine metagenome</name>
    <dbReference type="NCBI Taxonomy" id="408172"/>
    <lineage>
        <taxon>unclassified sequences</taxon>
        <taxon>metagenomes</taxon>
        <taxon>ecological metagenomes</taxon>
    </lineage>
</organism>
<evidence type="ECO:0000313" key="2">
    <source>
        <dbReference type="EMBL" id="SVC80266.1"/>
    </source>
</evidence>
<feature type="region of interest" description="Disordered" evidence="1">
    <location>
        <begin position="1"/>
        <end position="197"/>
    </location>
</feature>
<sequence>CHDARRAVPRAASRRTPWPRRRHRREAHRAGAQRDFSCNEKITRAHRAREHRRAGHLHRPPHPPPRRYFRARQAAGAARCLPRHGTLLRRRLRHPHAQGLGRRDRRGRPNDRTGTGTGVSPQRLEDGSQFASRSSRPHWPRVDRQKGVRPHRQRPEIRRHARLPRDAQVPRPARGHSKPGHPSVAAEKGQTPAENRV</sequence>
<accession>A0A382Q4D5</accession>
<reference evidence="2" key="1">
    <citation type="submission" date="2018-05" db="EMBL/GenBank/DDBJ databases">
        <authorList>
            <person name="Lanie J.A."/>
            <person name="Ng W.-L."/>
            <person name="Kazmierczak K.M."/>
            <person name="Andrzejewski T.M."/>
            <person name="Davidsen T.M."/>
            <person name="Wayne K.J."/>
            <person name="Tettelin H."/>
            <person name="Glass J.I."/>
            <person name="Rusch D."/>
            <person name="Podicherti R."/>
            <person name="Tsui H.-C.T."/>
            <person name="Winkler M.E."/>
        </authorList>
    </citation>
    <scope>NUCLEOTIDE SEQUENCE</scope>
</reference>
<evidence type="ECO:0000256" key="1">
    <source>
        <dbReference type="SAM" id="MobiDB-lite"/>
    </source>
</evidence>
<name>A0A382Q4D5_9ZZZZ</name>
<protein>
    <submittedName>
        <fullName evidence="2">Uncharacterized protein</fullName>
    </submittedName>
</protein>
<feature type="compositionally biased region" description="Basic residues" evidence="1">
    <location>
        <begin position="86"/>
        <end position="96"/>
    </location>
</feature>
<proteinExistence type="predicted"/>
<feature type="compositionally biased region" description="Basic residues" evidence="1">
    <location>
        <begin position="17"/>
        <end position="27"/>
    </location>
</feature>
<feature type="compositionally biased region" description="Basic residues" evidence="1">
    <location>
        <begin position="44"/>
        <end position="70"/>
    </location>
</feature>
<dbReference type="EMBL" id="UINC01111790">
    <property type="protein sequence ID" value="SVC80266.1"/>
    <property type="molecule type" value="Genomic_DNA"/>
</dbReference>
<feature type="non-terminal residue" evidence="2">
    <location>
        <position position="197"/>
    </location>
</feature>